<dbReference type="Gene3D" id="3.90.245.10">
    <property type="entry name" value="Ribonucleoside hydrolase-like"/>
    <property type="match status" value="1"/>
</dbReference>
<feature type="signal peptide" evidence="3">
    <location>
        <begin position="1"/>
        <end position="22"/>
    </location>
</feature>
<dbReference type="InterPro" id="IPR023186">
    <property type="entry name" value="IUNH"/>
</dbReference>
<dbReference type="SUPFAM" id="SSF53590">
    <property type="entry name" value="Nucleoside hydrolase"/>
    <property type="match status" value="1"/>
</dbReference>
<dbReference type="PANTHER" id="PTHR12304">
    <property type="entry name" value="INOSINE-URIDINE PREFERRING NUCLEOSIDE HYDROLASE"/>
    <property type="match status" value="1"/>
</dbReference>
<keyword evidence="2" id="KW-0326">Glycosidase</keyword>
<organism evidence="5 6">
    <name type="scientific">Brucella pseudogrignonensis</name>
    <dbReference type="NCBI Taxonomy" id="419475"/>
    <lineage>
        <taxon>Bacteria</taxon>
        <taxon>Pseudomonadati</taxon>
        <taxon>Pseudomonadota</taxon>
        <taxon>Alphaproteobacteria</taxon>
        <taxon>Hyphomicrobiales</taxon>
        <taxon>Brucellaceae</taxon>
        <taxon>Brucella/Ochrobactrum group</taxon>
        <taxon>Brucella</taxon>
    </lineage>
</organism>
<dbReference type="PANTHER" id="PTHR12304:SF4">
    <property type="entry name" value="URIDINE NUCLEOSIDASE"/>
    <property type="match status" value="1"/>
</dbReference>
<gene>
    <name evidence="5" type="ORF">CEV34_4242</name>
</gene>
<protein>
    <submittedName>
        <fullName evidence="5">Inosine-uridine preferring nucleoside hydrolase family protein</fullName>
    </submittedName>
</protein>
<evidence type="ECO:0000313" key="6">
    <source>
        <dbReference type="Proteomes" id="UP000216188"/>
    </source>
</evidence>
<evidence type="ECO:0000256" key="2">
    <source>
        <dbReference type="ARBA" id="ARBA00023295"/>
    </source>
</evidence>
<feature type="chain" id="PRO_5008387497" evidence="3">
    <location>
        <begin position="23"/>
        <end position="363"/>
    </location>
</feature>
<keyword evidence="6" id="KW-1185">Reference proteome</keyword>
<evidence type="ECO:0000313" key="5">
    <source>
        <dbReference type="EMBL" id="OYR22410.1"/>
    </source>
</evidence>
<reference evidence="5 6" key="1">
    <citation type="submission" date="2017-07" db="EMBL/GenBank/DDBJ databases">
        <title>Phylogenetic study on the rhizospheric bacterium Ochrobactrum sp. A44.</title>
        <authorList>
            <person name="Krzyzanowska D.M."/>
            <person name="Ossowicki A."/>
            <person name="Rajewska M."/>
            <person name="Maciag T."/>
            <person name="Kaczynski Z."/>
            <person name="Czerwicka M."/>
            <person name="Jafra S."/>
        </authorList>
    </citation>
    <scope>NUCLEOTIDE SEQUENCE [LARGE SCALE GENOMIC DNA]</scope>
    <source>
        <strain evidence="5 6">CCUG 30717</strain>
    </source>
</reference>
<dbReference type="GO" id="GO:0005829">
    <property type="term" value="C:cytosol"/>
    <property type="evidence" value="ECO:0007669"/>
    <property type="project" value="TreeGrafter"/>
</dbReference>
<dbReference type="EMBL" id="NNRM01000044">
    <property type="protein sequence ID" value="OYR22410.1"/>
    <property type="molecule type" value="Genomic_DNA"/>
</dbReference>
<dbReference type="STRING" id="419475.A8A54_20110"/>
<dbReference type="Pfam" id="PF01156">
    <property type="entry name" value="IU_nuc_hydro"/>
    <property type="match status" value="1"/>
</dbReference>
<sequence>MKRLFAVLCLVTGVAFTGLAQAESQKMIIDTDFSTIGDDGQVLIMAAQLDRQGTLDLLGVTVVTGNNWLRQEVADALKAVERLGIEDKVGVYAGANLPLVHDPRSFENERALFGFGESYKTAFHRPEPADSDVIAPPDGFANKARLQQQDAVDFIVSTVKANPHEVTLLVIGPATNIALAIRKSPEIVPLIKRIVYMAGAVDVKGNTTPAAEMNVWVDPEAARIVMRSAIPQAVIPLDVTNITQLDRATFEKVSKGDGAIAKLFADSWMAESFAKDKNAKASVFDTLALAYAIDESFATRVDDLYMDVDIAFGPGYGRTLGYWQAQPTALLQKMKVIKEFDSKRFFDLYVDLMQRPVPIQFDK</sequence>
<evidence type="ECO:0000256" key="1">
    <source>
        <dbReference type="ARBA" id="ARBA00022801"/>
    </source>
</evidence>
<feature type="domain" description="Inosine/uridine-preferring nucleoside hydrolase" evidence="4">
    <location>
        <begin position="27"/>
        <end position="347"/>
    </location>
</feature>
<dbReference type="Proteomes" id="UP000216188">
    <property type="component" value="Unassembled WGS sequence"/>
</dbReference>
<evidence type="ECO:0000256" key="3">
    <source>
        <dbReference type="SAM" id="SignalP"/>
    </source>
</evidence>
<comment type="caution">
    <text evidence="5">The sequence shown here is derived from an EMBL/GenBank/DDBJ whole genome shotgun (WGS) entry which is preliminary data.</text>
</comment>
<dbReference type="KEGG" id="ops:A8A54_20110"/>
<dbReference type="InterPro" id="IPR036452">
    <property type="entry name" value="Ribo_hydro-like"/>
</dbReference>
<dbReference type="OrthoDB" id="9797882at2"/>
<evidence type="ECO:0000259" key="4">
    <source>
        <dbReference type="Pfam" id="PF01156"/>
    </source>
</evidence>
<dbReference type="GO" id="GO:0008477">
    <property type="term" value="F:purine nucleosidase activity"/>
    <property type="evidence" value="ECO:0007669"/>
    <property type="project" value="TreeGrafter"/>
</dbReference>
<dbReference type="GO" id="GO:0006152">
    <property type="term" value="P:purine nucleoside catabolic process"/>
    <property type="evidence" value="ECO:0007669"/>
    <property type="project" value="TreeGrafter"/>
</dbReference>
<accession>A0A1A9FSP8</accession>
<keyword evidence="3" id="KW-0732">Signal</keyword>
<name>A0A1A9FSP8_9HYPH</name>
<dbReference type="AlphaFoldDB" id="A0A1A9FSP8"/>
<proteinExistence type="predicted"/>
<dbReference type="InterPro" id="IPR001910">
    <property type="entry name" value="Inosine/uridine_hydrolase_dom"/>
</dbReference>
<keyword evidence="1 5" id="KW-0378">Hydrolase</keyword>
<dbReference type="RefSeq" id="WP_007880690.1">
    <property type="nucleotide sequence ID" value="NZ_CP015776.1"/>
</dbReference>